<dbReference type="AlphaFoldDB" id="A0A439D319"/>
<feature type="coiled-coil region" evidence="1">
    <location>
        <begin position="179"/>
        <end position="231"/>
    </location>
</feature>
<evidence type="ECO:0000313" key="3">
    <source>
        <dbReference type="Proteomes" id="UP000286045"/>
    </source>
</evidence>
<dbReference type="EMBL" id="RYZI01000189">
    <property type="protein sequence ID" value="RWA08661.1"/>
    <property type="molecule type" value="Genomic_DNA"/>
</dbReference>
<evidence type="ECO:0000313" key="2">
    <source>
        <dbReference type="EMBL" id="RWA08661.1"/>
    </source>
</evidence>
<protein>
    <submittedName>
        <fullName evidence="2">Uncharacterized protein</fullName>
    </submittedName>
</protein>
<evidence type="ECO:0000256" key="1">
    <source>
        <dbReference type="SAM" id="Coils"/>
    </source>
</evidence>
<accession>A0A439D319</accession>
<proteinExistence type="predicted"/>
<comment type="caution">
    <text evidence="2">The sequence shown here is derived from an EMBL/GenBank/DDBJ whole genome shotgun (WGS) entry which is preliminary data.</text>
</comment>
<dbReference type="Proteomes" id="UP000286045">
    <property type="component" value="Unassembled WGS sequence"/>
</dbReference>
<keyword evidence="3" id="KW-1185">Reference proteome</keyword>
<reference evidence="2 3" key="1">
    <citation type="submission" date="2018-12" db="EMBL/GenBank/DDBJ databases">
        <title>Draft genome sequence of Xylaria grammica IHI A82.</title>
        <authorList>
            <person name="Buettner E."/>
            <person name="Kellner H."/>
        </authorList>
    </citation>
    <scope>NUCLEOTIDE SEQUENCE [LARGE SCALE GENOMIC DNA]</scope>
    <source>
        <strain evidence="2 3">IHI A82</strain>
    </source>
</reference>
<keyword evidence="1" id="KW-0175">Coiled coil</keyword>
<gene>
    <name evidence="2" type="ORF">EKO27_g6448</name>
</gene>
<sequence>MAGFFQYDFWQCGHITRTDDGTRVSSDGDLSQPPLRYFCRDRIRRSFGDLCPSCYTSRIMVRLRDIRILLYKCNSKNEAVVMAEGRVMALINFLAHHPGEKFLTNDNNFLNYPPEFLVMAAQTIDLEAEVLEASIEDITAAQKRFRSRVSMKFRDAIQNIRENALICFGDGNDTMKQCLAQILREADEMVREVEMHDEEELGLLADLHFKAEGLQKLLDEYRAQRKAHIESLKKPDF</sequence>
<organism evidence="2 3">
    <name type="scientific">Xylaria grammica</name>
    <dbReference type="NCBI Taxonomy" id="363999"/>
    <lineage>
        <taxon>Eukaryota</taxon>
        <taxon>Fungi</taxon>
        <taxon>Dikarya</taxon>
        <taxon>Ascomycota</taxon>
        <taxon>Pezizomycotina</taxon>
        <taxon>Sordariomycetes</taxon>
        <taxon>Xylariomycetidae</taxon>
        <taxon>Xylariales</taxon>
        <taxon>Xylariaceae</taxon>
        <taxon>Xylaria</taxon>
    </lineage>
</organism>
<name>A0A439D319_9PEZI</name>